<name>A0A9Q0S002_9DIPT</name>
<proteinExistence type="predicted"/>
<dbReference type="Proteomes" id="UP001151699">
    <property type="component" value="Chromosome X"/>
</dbReference>
<evidence type="ECO:0000313" key="3">
    <source>
        <dbReference type="Proteomes" id="UP001151699"/>
    </source>
</evidence>
<dbReference type="PANTHER" id="PTHR20987:SF0">
    <property type="entry name" value="CHITIN-BINDING TYPE-2 DOMAIN-CONTAINING PROTEIN-RELATED"/>
    <property type="match status" value="1"/>
</dbReference>
<dbReference type="EMBL" id="WJQU01000003">
    <property type="protein sequence ID" value="KAJ6638488.1"/>
    <property type="molecule type" value="Genomic_DNA"/>
</dbReference>
<organism evidence="2 3">
    <name type="scientific">Pseudolycoriella hygida</name>
    <dbReference type="NCBI Taxonomy" id="35572"/>
    <lineage>
        <taxon>Eukaryota</taxon>
        <taxon>Metazoa</taxon>
        <taxon>Ecdysozoa</taxon>
        <taxon>Arthropoda</taxon>
        <taxon>Hexapoda</taxon>
        <taxon>Insecta</taxon>
        <taxon>Pterygota</taxon>
        <taxon>Neoptera</taxon>
        <taxon>Endopterygota</taxon>
        <taxon>Diptera</taxon>
        <taxon>Nematocera</taxon>
        <taxon>Sciaroidea</taxon>
        <taxon>Sciaridae</taxon>
        <taxon>Pseudolycoriella</taxon>
    </lineage>
</organism>
<feature type="signal peptide" evidence="1">
    <location>
        <begin position="1"/>
        <end position="24"/>
    </location>
</feature>
<dbReference type="PANTHER" id="PTHR20987">
    <property type="entry name" value="CHITIN-BINDING TYPE-2 DOMAIN-CONTAINING PROTEIN-RELATED"/>
    <property type="match status" value="1"/>
</dbReference>
<reference evidence="2" key="1">
    <citation type="submission" date="2022-07" db="EMBL/GenBank/DDBJ databases">
        <authorList>
            <person name="Trinca V."/>
            <person name="Uliana J.V.C."/>
            <person name="Torres T.T."/>
            <person name="Ward R.J."/>
            <person name="Monesi N."/>
        </authorList>
    </citation>
    <scope>NUCLEOTIDE SEQUENCE</scope>
    <source>
        <strain evidence="2">HSMRA1968</strain>
        <tissue evidence="2">Whole embryos</tissue>
    </source>
</reference>
<gene>
    <name evidence="2" type="ORF">Bhyg_11223</name>
</gene>
<evidence type="ECO:0008006" key="4">
    <source>
        <dbReference type="Google" id="ProtNLM"/>
    </source>
</evidence>
<keyword evidence="1" id="KW-0732">Signal</keyword>
<evidence type="ECO:0000256" key="1">
    <source>
        <dbReference type="SAM" id="SignalP"/>
    </source>
</evidence>
<protein>
    <recommendedName>
        <fullName evidence="4">Secreted protein</fullName>
    </recommendedName>
</protein>
<dbReference type="AlphaFoldDB" id="A0A9Q0S002"/>
<sequence length="104" mass="12502">MKGAISIMFIVLLDISFMVPSSRADFSHTNGRPSCVKPYEFERVWRNNFDPTKYWRCYKIGLAISYECQLQYLYLDSRQGCVHFTQWKWEPPYDPITDLRRHNK</sequence>
<accession>A0A9Q0S002</accession>
<keyword evidence="3" id="KW-1185">Reference proteome</keyword>
<dbReference type="OrthoDB" id="7913749at2759"/>
<evidence type="ECO:0000313" key="2">
    <source>
        <dbReference type="EMBL" id="KAJ6638488.1"/>
    </source>
</evidence>
<feature type="chain" id="PRO_5040427271" description="Secreted protein" evidence="1">
    <location>
        <begin position="25"/>
        <end position="104"/>
    </location>
</feature>
<comment type="caution">
    <text evidence="2">The sequence shown here is derived from an EMBL/GenBank/DDBJ whole genome shotgun (WGS) entry which is preliminary data.</text>
</comment>